<feature type="region of interest" description="Disordered" evidence="1">
    <location>
        <begin position="1"/>
        <end position="22"/>
    </location>
</feature>
<proteinExistence type="predicted"/>
<dbReference type="KEGG" id="sng:SNE_A16890"/>
<dbReference type="Proteomes" id="UP000000496">
    <property type="component" value="Chromosome gsn.131"/>
</dbReference>
<reference evidence="2 3" key="2">
    <citation type="journal article" date="2011" name="Mol. Biol. Evol.">
        <title>Unity in variety--the pan-genome of the Chlamydiae.</title>
        <authorList>
            <person name="Collingro A."/>
            <person name="Tischler P."/>
            <person name="Weinmaier T."/>
            <person name="Penz T."/>
            <person name="Heinz E."/>
            <person name="Brunham R.C."/>
            <person name="Read T.D."/>
            <person name="Bavoil P.M."/>
            <person name="Sachse K."/>
            <person name="Kahane S."/>
            <person name="Friedman M.G."/>
            <person name="Rattei T."/>
            <person name="Myers G.S."/>
            <person name="Horn M."/>
        </authorList>
    </citation>
    <scope>NUCLEOTIDE SEQUENCE [LARGE SCALE GENOMIC DNA]</scope>
    <source>
        <strain evidence="3">ATCC VR-1471 / Z</strain>
    </source>
</reference>
<sequence length="184" mass="20548">MSNVNQTANVADSKPYIPPATTDLTQAEKDILAELQLLMQTLEELDPKQIAAELEKKGVPQKQAEEEALQEAKERSSSSYYISKLTNELQALTGVFKEDLTFGNPMSSEDKQALESFEHKIDSVLNNFVDPHEPGKNILDWQADPQSMKIFLGDVLDSEPRDIGYVVNDLNPVEKQLEKLVGES</sequence>
<accession>F8L9M9</accession>
<keyword evidence="3" id="KW-1185">Reference proteome</keyword>
<feature type="compositionally biased region" description="Polar residues" evidence="1">
    <location>
        <begin position="1"/>
        <end position="10"/>
    </location>
</feature>
<evidence type="ECO:0000256" key="1">
    <source>
        <dbReference type="SAM" id="MobiDB-lite"/>
    </source>
</evidence>
<dbReference type="HOGENOM" id="CLU_1467268_0_0_0"/>
<dbReference type="RefSeq" id="WP_013944032.1">
    <property type="nucleotide sequence ID" value="NC_015713.1"/>
</dbReference>
<name>F8L9M9_SIMNZ</name>
<dbReference type="AlphaFoldDB" id="F8L9M9"/>
<dbReference type="EMBL" id="FR872582">
    <property type="protein sequence ID" value="CCB89566.1"/>
    <property type="molecule type" value="Genomic_DNA"/>
</dbReference>
<evidence type="ECO:0000313" key="3">
    <source>
        <dbReference type="Proteomes" id="UP000000496"/>
    </source>
</evidence>
<gene>
    <name evidence="2" type="ordered locus">SNE_A16890</name>
</gene>
<evidence type="ECO:0000313" key="2">
    <source>
        <dbReference type="EMBL" id="CCB89566.1"/>
    </source>
</evidence>
<protein>
    <submittedName>
        <fullName evidence="2">Uncharacterized protein</fullName>
    </submittedName>
</protein>
<feature type="region of interest" description="Disordered" evidence="1">
    <location>
        <begin position="55"/>
        <end position="78"/>
    </location>
</feature>
<organism evidence="2 3">
    <name type="scientific">Simkania negevensis (strain ATCC VR-1471 / DSM 27360 / Z)</name>
    <dbReference type="NCBI Taxonomy" id="331113"/>
    <lineage>
        <taxon>Bacteria</taxon>
        <taxon>Pseudomonadati</taxon>
        <taxon>Chlamydiota</taxon>
        <taxon>Chlamydiia</taxon>
        <taxon>Parachlamydiales</taxon>
        <taxon>Simkaniaceae</taxon>
        <taxon>Simkania</taxon>
    </lineage>
</organism>
<reference key="1">
    <citation type="journal article" date="2011" name="Mol. Biol. Evol.">
        <title>Unity in variety -- the pan-genome of the Chlamydiae.</title>
        <authorList>
            <person name="Collingro A."/>
            <person name="Tischler P."/>
            <person name="Weinmaier T."/>
            <person name="Penz T."/>
            <person name="Heinz E."/>
            <person name="Brunham R.C."/>
            <person name="Read T.D."/>
            <person name="Bavoil P.M."/>
            <person name="Sachse K."/>
            <person name="Kahane S."/>
            <person name="Friedman M.G."/>
            <person name="Rattei T."/>
            <person name="Myers G.S.A."/>
            <person name="Horn M."/>
        </authorList>
    </citation>
    <scope>NUCLEOTIDE SEQUENCE</scope>
    <source>
        <strain>Z</strain>
    </source>
</reference>